<dbReference type="AlphaFoldDB" id="A0A2J6R7C2"/>
<dbReference type="Pfam" id="PF25053">
    <property type="entry name" value="DUF7791"/>
    <property type="match status" value="1"/>
</dbReference>
<evidence type="ECO:0000259" key="4">
    <source>
        <dbReference type="Pfam" id="PF25053"/>
    </source>
</evidence>
<evidence type="ECO:0000256" key="2">
    <source>
        <dbReference type="SAM" id="MobiDB-lite"/>
    </source>
</evidence>
<feature type="region of interest" description="Disordered" evidence="2">
    <location>
        <begin position="994"/>
        <end position="1022"/>
    </location>
</feature>
<feature type="domain" description="Nephrocystin 3-like N-terminal" evidence="3">
    <location>
        <begin position="267"/>
        <end position="439"/>
    </location>
</feature>
<dbReference type="Pfam" id="PF24883">
    <property type="entry name" value="NPHP3_N"/>
    <property type="match status" value="1"/>
</dbReference>
<feature type="compositionally biased region" description="Basic residues" evidence="2">
    <location>
        <begin position="1006"/>
        <end position="1015"/>
    </location>
</feature>
<dbReference type="PANTHER" id="PTHR10039">
    <property type="entry name" value="AMELOGENIN"/>
    <property type="match status" value="1"/>
</dbReference>
<dbReference type="InterPro" id="IPR056693">
    <property type="entry name" value="DUF7791"/>
</dbReference>
<dbReference type="InterPro" id="IPR056884">
    <property type="entry name" value="NPHP3-like_N"/>
</dbReference>
<dbReference type="SUPFAM" id="SSF52540">
    <property type="entry name" value="P-loop containing nucleoside triphosphate hydrolases"/>
    <property type="match status" value="1"/>
</dbReference>
<organism evidence="5 6">
    <name type="scientific">Hyaloscypha variabilis (strain UAMH 11265 / GT02V1 / F)</name>
    <name type="common">Meliniomyces variabilis</name>
    <dbReference type="NCBI Taxonomy" id="1149755"/>
    <lineage>
        <taxon>Eukaryota</taxon>
        <taxon>Fungi</taxon>
        <taxon>Dikarya</taxon>
        <taxon>Ascomycota</taxon>
        <taxon>Pezizomycotina</taxon>
        <taxon>Leotiomycetes</taxon>
        <taxon>Helotiales</taxon>
        <taxon>Hyaloscyphaceae</taxon>
        <taxon>Hyaloscypha</taxon>
        <taxon>Hyaloscypha variabilis</taxon>
    </lineage>
</organism>
<gene>
    <name evidence="5" type="ORF">L207DRAFT_468687</name>
</gene>
<proteinExistence type="predicted"/>
<feature type="domain" description="DUF7791" evidence="4">
    <location>
        <begin position="548"/>
        <end position="751"/>
    </location>
</feature>
<keyword evidence="1" id="KW-0677">Repeat</keyword>
<dbReference type="OrthoDB" id="443402at2759"/>
<dbReference type="InterPro" id="IPR027417">
    <property type="entry name" value="P-loop_NTPase"/>
</dbReference>
<evidence type="ECO:0008006" key="7">
    <source>
        <dbReference type="Google" id="ProtNLM"/>
    </source>
</evidence>
<dbReference type="Proteomes" id="UP000235786">
    <property type="component" value="Unassembled WGS sequence"/>
</dbReference>
<evidence type="ECO:0000259" key="3">
    <source>
        <dbReference type="Pfam" id="PF24883"/>
    </source>
</evidence>
<evidence type="ECO:0000256" key="1">
    <source>
        <dbReference type="ARBA" id="ARBA00022737"/>
    </source>
</evidence>
<evidence type="ECO:0000313" key="5">
    <source>
        <dbReference type="EMBL" id="PMD34400.1"/>
    </source>
</evidence>
<keyword evidence="6" id="KW-1185">Reference proteome</keyword>
<dbReference type="PANTHER" id="PTHR10039:SF5">
    <property type="entry name" value="NACHT DOMAIN-CONTAINING PROTEIN"/>
    <property type="match status" value="1"/>
</dbReference>
<reference evidence="5 6" key="1">
    <citation type="submission" date="2016-04" db="EMBL/GenBank/DDBJ databases">
        <title>A degradative enzymes factory behind the ericoid mycorrhizal symbiosis.</title>
        <authorList>
            <consortium name="DOE Joint Genome Institute"/>
            <person name="Martino E."/>
            <person name="Morin E."/>
            <person name="Grelet G."/>
            <person name="Kuo A."/>
            <person name="Kohler A."/>
            <person name="Daghino S."/>
            <person name="Barry K."/>
            <person name="Choi C."/>
            <person name="Cichocki N."/>
            <person name="Clum A."/>
            <person name="Copeland A."/>
            <person name="Hainaut M."/>
            <person name="Haridas S."/>
            <person name="Labutti K."/>
            <person name="Lindquist E."/>
            <person name="Lipzen A."/>
            <person name="Khouja H.-R."/>
            <person name="Murat C."/>
            <person name="Ohm R."/>
            <person name="Olson A."/>
            <person name="Spatafora J."/>
            <person name="Veneault-Fourrey C."/>
            <person name="Henrissat B."/>
            <person name="Grigoriev I."/>
            <person name="Martin F."/>
            <person name="Perotto S."/>
        </authorList>
    </citation>
    <scope>NUCLEOTIDE SEQUENCE [LARGE SCALE GENOMIC DNA]</scope>
    <source>
        <strain evidence="5 6">F</strain>
    </source>
</reference>
<accession>A0A2J6R7C2</accession>
<dbReference type="EMBL" id="KZ613954">
    <property type="protein sequence ID" value="PMD34400.1"/>
    <property type="molecule type" value="Genomic_DNA"/>
</dbReference>
<name>A0A2J6R7C2_HYAVF</name>
<dbReference type="Gene3D" id="3.40.50.300">
    <property type="entry name" value="P-loop containing nucleotide triphosphate hydrolases"/>
    <property type="match status" value="1"/>
</dbReference>
<protein>
    <recommendedName>
        <fullName evidence="7">NACHT domain-containing protein</fullName>
    </recommendedName>
</protein>
<evidence type="ECO:0000313" key="6">
    <source>
        <dbReference type="Proteomes" id="UP000235786"/>
    </source>
</evidence>
<sequence>MDGLSALSVAASVAQFIEFGCSLVSKSKEIYESTRGLPKVYVEAENATNRLLELSRRLTTSLEIEKQSMHSDSSDSDPLKIICEECVKLSEKLLKKLEKLRLADGQNKRHWKSFRQALKTVWSKSSIDEIAKRLQSYRTELDSHILISLSERFTRLNVLETENFASLDHNMQASIEMLLKTLINSHQRLEVALESHVENLDQRLESRLTDAYAREMALLLDQRTSSIILQSLRFPTMTHRRHEISEAHQETFKWIFEAPRHQSRPWSNFADWLQMDGELYWINGKAGSGKSTLMRYIWESRTSHRYLKTWADKAELRVAAFFFWNSGYVEQRSLAGLLRSLLYEVLRGRPDLIETLFKEDWDDIRTSLSVGYNEALEVTWSYKALEQFLKRLTSHASEHLKICFFIDGVDEYDGDHEAFVEFFQEVARSPFVKICMSSRPWLIFTDTLKAYPGLRLQDLTSKDIRIYIYDKLEANSKMKQLAESNPQAAATLVKEILTKANGVFLWVELVVKSLLSGLRNRDDISDLQQRLEELPSDLDDLYRHILDKIEPRYMESANRIFQIYDRASEINPRMTILELDLAVNATYADCTSRNLQRMNDSEIDSRCDIMTSHLSSRCAGFLEVQDTMDRAWESRDWESNIKTKSSLRGPWKYSTPCADPAVLPIRRVHKSGVGAPPPESFTRDSNDLSRVNQPERARLKLDLKVSYLHRTVKDFLKTEAARSVLGRHRLSNDNFDPNLVLFMSYIISFKRSICSYHIRTHNKTWKIVKDALHFAAKANALGEFDSVILLKELCRTGYQRWKEETQAASDEWEIDFLILAIRLGFGAYVGEALKQFKELPRGPCGSPLLSYAFGLQVQELTNPLRPQPTCPPVVEALLKHGADPNEGWTGAQLSQTTIWQHALQLVHDESSRSKITGPSSLESWVRVFKAMLHHGADVEATCYERHCTVIVDYEEFHSEEYQKVVAAQSHSLASVISDSFSRDLPAEEDILLNMLSNDTPSPNTKNNKKRRRKLSPVRVGSTKVRKTEYLRMLAAE</sequence>